<gene>
    <name evidence="2" type="ORF">ALMOND_2B005613</name>
    <name evidence="1" type="ORF">L3X38_020902</name>
</gene>
<dbReference type="Proteomes" id="UP001054821">
    <property type="component" value="Chromosome 4"/>
</dbReference>
<protein>
    <submittedName>
        <fullName evidence="2">Uncharacterized protein</fullName>
    </submittedName>
</protein>
<reference evidence="3" key="2">
    <citation type="journal article" date="2020" name="Plant J.">
        <title>Transposons played a major role in the diversification between the closely related almond and peach genomes: results from the almond genome sequence.</title>
        <authorList>
            <person name="Alioto T."/>
            <person name="Alexiou K.G."/>
            <person name="Bardil A."/>
            <person name="Barteri F."/>
            <person name="Castanera R."/>
            <person name="Cruz F."/>
            <person name="Dhingra A."/>
            <person name="Duval H."/>
            <person name="Fernandez I Marti A."/>
            <person name="Frias L."/>
            <person name="Galan B."/>
            <person name="Garcia J.L."/>
            <person name="Howad W."/>
            <person name="Gomez-Garrido J."/>
            <person name="Gut M."/>
            <person name="Julca I."/>
            <person name="Morata J."/>
            <person name="Puigdomenech P."/>
            <person name="Ribeca P."/>
            <person name="Rubio Cabetas M.J."/>
            <person name="Vlasova A."/>
            <person name="Wirthensohn M."/>
            <person name="Garcia-Mas J."/>
            <person name="Gabaldon T."/>
            <person name="Casacuberta J.M."/>
            <person name="Arus P."/>
        </authorList>
    </citation>
    <scope>NUCLEOTIDE SEQUENCE [LARGE SCALE GENOMIC DNA]</scope>
    <source>
        <strain evidence="3">cv. Texas</strain>
    </source>
</reference>
<reference evidence="1 4" key="3">
    <citation type="journal article" date="2022" name="G3 (Bethesda)">
        <title>Whole-genome sequence and methylome profiling of the almond [Prunus dulcis (Mill.) D.A. Webb] cultivar 'Nonpareil'.</title>
        <authorList>
            <person name="D'Amico-Willman K.M."/>
            <person name="Ouma W.Z."/>
            <person name="Meulia T."/>
            <person name="Sideli G.M."/>
            <person name="Gradziel T.M."/>
            <person name="Fresnedo-Ramirez J."/>
        </authorList>
    </citation>
    <scope>NUCLEOTIDE SEQUENCE [LARGE SCALE GENOMIC DNA]</scope>
    <source>
        <strain evidence="1">Clone GOH B32 T37-40</strain>
    </source>
</reference>
<evidence type="ECO:0000313" key="1">
    <source>
        <dbReference type="EMBL" id="KAI5330776.1"/>
    </source>
</evidence>
<dbReference type="InParanoid" id="A0A5E4FT58"/>
<dbReference type="Gramene" id="VVA30695">
    <property type="protein sequence ID" value="VVA30695"/>
    <property type="gene ID" value="Prudul26B005613"/>
</dbReference>
<keyword evidence="4" id="KW-1185">Reference proteome</keyword>
<name>A0A5E4FT58_PRUDU</name>
<dbReference type="Proteomes" id="UP000327085">
    <property type="component" value="Chromosome 4"/>
</dbReference>
<sequence>MKRHLTSWRNAAETCTYISSNNDRIEIQSEVKHERRYLKSGDLHKENKCIMEISEDVERKALQAKLDKMVKDLEEVRILNSPLSRGSAITVVSPETD</sequence>
<evidence type="ECO:0000313" key="4">
    <source>
        <dbReference type="Proteomes" id="UP001054821"/>
    </source>
</evidence>
<dbReference type="EMBL" id="CABIKO010000195">
    <property type="protein sequence ID" value="VVA30695.1"/>
    <property type="molecule type" value="Genomic_DNA"/>
</dbReference>
<evidence type="ECO:0000313" key="2">
    <source>
        <dbReference type="EMBL" id="VVA30695.1"/>
    </source>
</evidence>
<evidence type="ECO:0000313" key="3">
    <source>
        <dbReference type="Proteomes" id="UP000327085"/>
    </source>
</evidence>
<dbReference type="AlphaFoldDB" id="A0A5E4FT58"/>
<organism evidence="2 3">
    <name type="scientific">Prunus dulcis</name>
    <name type="common">Almond</name>
    <name type="synonym">Amygdalus dulcis</name>
    <dbReference type="NCBI Taxonomy" id="3755"/>
    <lineage>
        <taxon>Eukaryota</taxon>
        <taxon>Viridiplantae</taxon>
        <taxon>Streptophyta</taxon>
        <taxon>Embryophyta</taxon>
        <taxon>Tracheophyta</taxon>
        <taxon>Spermatophyta</taxon>
        <taxon>Magnoliopsida</taxon>
        <taxon>eudicotyledons</taxon>
        <taxon>Gunneridae</taxon>
        <taxon>Pentapetalae</taxon>
        <taxon>rosids</taxon>
        <taxon>fabids</taxon>
        <taxon>Rosales</taxon>
        <taxon>Rosaceae</taxon>
        <taxon>Amygdaloideae</taxon>
        <taxon>Amygdaleae</taxon>
        <taxon>Prunus</taxon>
    </lineage>
</organism>
<proteinExistence type="predicted"/>
<reference evidence="2" key="1">
    <citation type="submission" date="2019-07" db="EMBL/GenBank/DDBJ databases">
        <authorList>
            <person name="Alioto T."/>
            <person name="Alioto T."/>
            <person name="Gomez Garrido J."/>
        </authorList>
    </citation>
    <scope>NUCLEOTIDE SEQUENCE</scope>
</reference>
<accession>A0A5E4FT58</accession>
<dbReference type="EMBL" id="JAJFAZ020000004">
    <property type="protein sequence ID" value="KAI5330776.1"/>
    <property type="molecule type" value="Genomic_DNA"/>
</dbReference>